<evidence type="ECO:0000313" key="5">
    <source>
        <dbReference type="Proteomes" id="UP000035444"/>
    </source>
</evidence>
<dbReference type="GO" id="GO:0072380">
    <property type="term" value="C:TRC complex"/>
    <property type="evidence" value="ECO:0007669"/>
    <property type="project" value="TreeGrafter"/>
</dbReference>
<feature type="repeat" description="TPR" evidence="3">
    <location>
        <begin position="90"/>
        <end position="123"/>
    </location>
</feature>
<dbReference type="PANTHER" id="PTHR45831:SF2">
    <property type="entry name" value="LD24721P"/>
    <property type="match status" value="1"/>
</dbReference>
<dbReference type="PROSITE" id="PS50005">
    <property type="entry name" value="TPR"/>
    <property type="match status" value="1"/>
</dbReference>
<sequence>MTALPLSFGNSTKADQKDGRLPVLFDNLLTAPPGPYSIIIESKIWVIWLESSDKKITELMAQASRATQNKKYTEALNYYTEVIQHNPNYAEGWNKRALVNYLTGNYDKSLSDINRTLTLEPRHFGAISGQGLIYSAQKKWVLAKKSFESALLIHPNMQGPRLNLKILNRQNFEEEI</sequence>
<dbReference type="SUPFAM" id="SSF48452">
    <property type="entry name" value="TPR-like"/>
    <property type="match status" value="1"/>
</dbReference>
<evidence type="ECO:0000256" key="3">
    <source>
        <dbReference type="PROSITE-ProRule" id="PRU00339"/>
    </source>
</evidence>
<gene>
    <name evidence="4" type="ORF">WH96_08325</name>
</gene>
<evidence type="ECO:0000256" key="1">
    <source>
        <dbReference type="ARBA" id="ARBA00022737"/>
    </source>
</evidence>
<protein>
    <submittedName>
        <fullName evidence="4">Uncharacterized protein</fullName>
    </submittedName>
</protein>
<keyword evidence="1" id="KW-0677">Repeat</keyword>
<dbReference type="STRING" id="1489064.WH96_08325"/>
<dbReference type="InterPro" id="IPR011990">
    <property type="entry name" value="TPR-like_helical_dom_sf"/>
</dbReference>
<evidence type="ECO:0000313" key="4">
    <source>
        <dbReference type="EMBL" id="KLN61158.1"/>
    </source>
</evidence>
<dbReference type="GO" id="GO:0060090">
    <property type="term" value="F:molecular adaptor activity"/>
    <property type="evidence" value="ECO:0007669"/>
    <property type="project" value="TreeGrafter"/>
</dbReference>
<comment type="caution">
    <text evidence="4">The sequence shown here is derived from an EMBL/GenBank/DDBJ whole genome shotgun (WGS) entry which is preliminary data.</text>
</comment>
<evidence type="ECO:0000256" key="2">
    <source>
        <dbReference type="ARBA" id="ARBA00022803"/>
    </source>
</evidence>
<reference evidence="4 5" key="1">
    <citation type="submission" date="2015-03" db="EMBL/GenBank/DDBJ databases">
        <title>Genome Sequence of Kiloniella spongiae MEBiC09566, isolated from a marine sponge.</title>
        <authorList>
            <person name="Shao Z."/>
            <person name="Wang L."/>
            <person name="Li X."/>
        </authorList>
    </citation>
    <scope>NUCLEOTIDE SEQUENCE [LARGE SCALE GENOMIC DNA]</scope>
    <source>
        <strain evidence="4 5">MEBiC09566</strain>
    </source>
</reference>
<dbReference type="InterPro" id="IPR047150">
    <property type="entry name" value="SGT"/>
</dbReference>
<dbReference type="GO" id="GO:0006620">
    <property type="term" value="P:post-translational protein targeting to endoplasmic reticulum membrane"/>
    <property type="evidence" value="ECO:0007669"/>
    <property type="project" value="TreeGrafter"/>
</dbReference>
<keyword evidence="2 3" id="KW-0802">TPR repeat</keyword>
<dbReference type="Proteomes" id="UP000035444">
    <property type="component" value="Unassembled WGS sequence"/>
</dbReference>
<dbReference type="EMBL" id="LAQL01000005">
    <property type="protein sequence ID" value="KLN61158.1"/>
    <property type="molecule type" value="Genomic_DNA"/>
</dbReference>
<organism evidence="4 5">
    <name type="scientific">Kiloniella spongiae</name>
    <dbReference type="NCBI Taxonomy" id="1489064"/>
    <lineage>
        <taxon>Bacteria</taxon>
        <taxon>Pseudomonadati</taxon>
        <taxon>Pseudomonadota</taxon>
        <taxon>Alphaproteobacteria</taxon>
        <taxon>Rhodospirillales</taxon>
        <taxon>Kiloniellaceae</taxon>
        <taxon>Kiloniella</taxon>
    </lineage>
</organism>
<dbReference type="SMART" id="SM00028">
    <property type="entry name" value="TPR"/>
    <property type="match status" value="3"/>
</dbReference>
<dbReference type="InterPro" id="IPR019734">
    <property type="entry name" value="TPR_rpt"/>
</dbReference>
<dbReference type="PANTHER" id="PTHR45831">
    <property type="entry name" value="LD24721P"/>
    <property type="match status" value="1"/>
</dbReference>
<name>A0A0H2MFM2_9PROT</name>
<dbReference type="GO" id="GO:0016020">
    <property type="term" value="C:membrane"/>
    <property type="evidence" value="ECO:0007669"/>
    <property type="project" value="TreeGrafter"/>
</dbReference>
<keyword evidence="5" id="KW-1185">Reference proteome</keyword>
<proteinExistence type="predicted"/>
<dbReference type="Gene3D" id="1.25.40.10">
    <property type="entry name" value="Tetratricopeptide repeat domain"/>
    <property type="match status" value="1"/>
</dbReference>
<dbReference type="AlphaFoldDB" id="A0A0H2MFM2"/>
<accession>A0A0H2MFM2</accession>